<evidence type="ECO:0000256" key="1">
    <source>
        <dbReference type="SAM" id="MobiDB-lite"/>
    </source>
</evidence>
<gene>
    <name evidence="2" type="ORF">L596_019417</name>
</gene>
<reference evidence="2 3" key="1">
    <citation type="journal article" date="2015" name="Genome Biol.">
        <title>Comparative genomics of Steinernema reveals deeply conserved gene regulatory networks.</title>
        <authorList>
            <person name="Dillman A.R."/>
            <person name="Macchietto M."/>
            <person name="Porter C.F."/>
            <person name="Rogers A."/>
            <person name="Williams B."/>
            <person name="Antoshechkin I."/>
            <person name="Lee M.M."/>
            <person name="Goodwin Z."/>
            <person name="Lu X."/>
            <person name="Lewis E.E."/>
            <person name="Goodrich-Blair H."/>
            <person name="Stock S.P."/>
            <person name="Adams B.J."/>
            <person name="Sternberg P.W."/>
            <person name="Mortazavi A."/>
        </authorList>
    </citation>
    <scope>NUCLEOTIDE SEQUENCE [LARGE SCALE GENOMIC DNA]</scope>
    <source>
        <strain evidence="2 3">ALL</strain>
    </source>
</reference>
<dbReference type="Proteomes" id="UP000298663">
    <property type="component" value="Unassembled WGS sequence"/>
</dbReference>
<accession>A0A4V6A0K1</accession>
<dbReference type="AlphaFoldDB" id="A0A4V6A0K1"/>
<reference evidence="2 3" key="2">
    <citation type="journal article" date="2019" name="G3 (Bethesda)">
        <title>Hybrid Assembly of the Genome of the Entomopathogenic Nematode Steinernema carpocapsae Identifies the X-Chromosome.</title>
        <authorList>
            <person name="Serra L."/>
            <person name="Macchietto M."/>
            <person name="Macias-Munoz A."/>
            <person name="McGill C.J."/>
            <person name="Rodriguez I.M."/>
            <person name="Rodriguez B."/>
            <person name="Murad R."/>
            <person name="Mortazavi A."/>
        </authorList>
    </citation>
    <scope>NUCLEOTIDE SEQUENCE [LARGE SCALE GENOMIC DNA]</scope>
    <source>
        <strain evidence="2 3">ALL</strain>
    </source>
</reference>
<sequence>MTKAAKQPENPSKSAQKFPNRPKIFLSCTCRRGCRRQLAGLVTGGWSNSSLSPCRPATGRRQPRRHRHEFEHPIAVAHEVERYEM</sequence>
<evidence type="ECO:0000313" key="2">
    <source>
        <dbReference type="EMBL" id="TKR71885.1"/>
    </source>
</evidence>
<evidence type="ECO:0000313" key="3">
    <source>
        <dbReference type="Proteomes" id="UP000298663"/>
    </source>
</evidence>
<organism evidence="2 3">
    <name type="scientific">Steinernema carpocapsae</name>
    <name type="common">Entomopathogenic nematode</name>
    <dbReference type="NCBI Taxonomy" id="34508"/>
    <lineage>
        <taxon>Eukaryota</taxon>
        <taxon>Metazoa</taxon>
        <taxon>Ecdysozoa</taxon>
        <taxon>Nematoda</taxon>
        <taxon>Chromadorea</taxon>
        <taxon>Rhabditida</taxon>
        <taxon>Tylenchina</taxon>
        <taxon>Panagrolaimomorpha</taxon>
        <taxon>Strongyloidoidea</taxon>
        <taxon>Steinernematidae</taxon>
        <taxon>Steinernema</taxon>
    </lineage>
</organism>
<comment type="caution">
    <text evidence="2">The sequence shown here is derived from an EMBL/GenBank/DDBJ whole genome shotgun (WGS) entry which is preliminary data.</text>
</comment>
<name>A0A4V6A0K1_STECR</name>
<proteinExistence type="predicted"/>
<keyword evidence="3" id="KW-1185">Reference proteome</keyword>
<feature type="region of interest" description="Disordered" evidence="1">
    <location>
        <begin position="49"/>
        <end position="69"/>
    </location>
</feature>
<protein>
    <submittedName>
        <fullName evidence="2">Uncharacterized protein</fullName>
    </submittedName>
</protein>
<dbReference type="EMBL" id="AZBU02000006">
    <property type="protein sequence ID" value="TKR71885.1"/>
    <property type="molecule type" value="Genomic_DNA"/>
</dbReference>